<evidence type="ECO:0000256" key="4">
    <source>
        <dbReference type="ARBA" id="ARBA00022723"/>
    </source>
</evidence>
<keyword evidence="9" id="KW-0472">Membrane</keyword>
<evidence type="ECO:0000256" key="5">
    <source>
        <dbReference type="ARBA" id="ARBA00023004"/>
    </source>
</evidence>
<dbReference type="GO" id="GO:0005506">
    <property type="term" value="F:iron ion binding"/>
    <property type="evidence" value="ECO:0007669"/>
    <property type="project" value="InterPro"/>
</dbReference>
<accession>A0A9P9F1J2</accession>
<dbReference type="Gene3D" id="1.10.630.10">
    <property type="entry name" value="Cytochrome P450"/>
    <property type="match status" value="1"/>
</dbReference>
<dbReference type="InterPro" id="IPR017972">
    <property type="entry name" value="Cyt_P450_CS"/>
</dbReference>
<dbReference type="InterPro" id="IPR002403">
    <property type="entry name" value="Cyt_P450_E_grp-IV"/>
</dbReference>
<dbReference type="PROSITE" id="PS00086">
    <property type="entry name" value="CYTOCHROME_P450"/>
    <property type="match status" value="1"/>
</dbReference>
<dbReference type="SUPFAM" id="SSF48264">
    <property type="entry name" value="Cytochrome P450"/>
    <property type="match status" value="1"/>
</dbReference>
<comment type="caution">
    <text evidence="10">The sequence shown here is derived from an EMBL/GenBank/DDBJ whole genome shotgun (WGS) entry which is preliminary data.</text>
</comment>
<dbReference type="OrthoDB" id="1055148at2759"/>
<dbReference type="EMBL" id="JAGMUV010000006">
    <property type="protein sequence ID" value="KAH7152778.1"/>
    <property type="molecule type" value="Genomic_DNA"/>
</dbReference>
<feature type="transmembrane region" description="Helical" evidence="9">
    <location>
        <begin position="16"/>
        <end position="35"/>
    </location>
</feature>
<evidence type="ECO:0000256" key="3">
    <source>
        <dbReference type="ARBA" id="ARBA00022617"/>
    </source>
</evidence>
<comment type="similarity">
    <text evidence="2 8">Belongs to the cytochrome P450 family.</text>
</comment>
<keyword evidence="4 7" id="KW-0479">Metal-binding</keyword>
<reference evidence="10" key="1">
    <citation type="journal article" date="2021" name="Nat. Commun.">
        <title>Genetic determinants of endophytism in the Arabidopsis root mycobiome.</title>
        <authorList>
            <person name="Mesny F."/>
            <person name="Miyauchi S."/>
            <person name="Thiergart T."/>
            <person name="Pickel B."/>
            <person name="Atanasova L."/>
            <person name="Karlsson M."/>
            <person name="Huettel B."/>
            <person name="Barry K.W."/>
            <person name="Haridas S."/>
            <person name="Chen C."/>
            <person name="Bauer D."/>
            <person name="Andreopoulos W."/>
            <person name="Pangilinan J."/>
            <person name="LaButti K."/>
            <person name="Riley R."/>
            <person name="Lipzen A."/>
            <person name="Clum A."/>
            <person name="Drula E."/>
            <person name="Henrissat B."/>
            <person name="Kohler A."/>
            <person name="Grigoriev I.V."/>
            <person name="Martin F.M."/>
            <person name="Hacquard S."/>
        </authorList>
    </citation>
    <scope>NUCLEOTIDE SEQUENCE</scope>
    <source>
        <strain evidence="10">MPI-CAGE-AT-0147</strain>
    </source>
</reference>
<dbReference type="PANTHER" id="PTHR24304">
    <property type="entry name" value="CYTOCHROME P450 FAMILY 7"/>
    <property type="match status" value="1"/>
</dbReference>
<feature type="binding site" description="axial binding residue" evidence="7">
    <location>
        <position position="439"/>
    </location>
    <ligand>
        <name>heme</name>
        <dbReference type="ChEBI" id="CHEBI:30413"/>
    </ligand>
    <ligandPart>
        <name>Fe</name>
        <dbReference type="ChEBI" id="CHEBI:18248"/>
    </ligandPart>
</feature>
<dbReference type="InterPro" id="IPR050529">
    <property type="entry name" value="CYP450_sterol_14alpha_dmase"/>
</dbReference>
<keyword evidence="9" id="KW-0812">Transmembrane</keyword>
<name>A0A9P9F1J2_9HYPO</name>
<dbReference type="AlphaFoldDB" id="A0A9P9F1J2"/>
<sequence>MPSLSDIVPPPQSWPVSVYVLIALTLYLAFGDIVARPSFPKTAPKVHRGLPIFGSLGFFRARGTFLRAGKEQSESGQFSFYYGPHPVVAVSGTGGKATFFGDRGLDFNEGFKHLVAAVPNVKFLNQGNLIPFFLSSVRRFLQKDRLRPIVPIMVDDTHAALTTMASAPDGIVRPFDEMWRLVYQLTHRTMGTNDIANNPAEMDRTIAIYASMEGSYAIDVMFPSFPTFKKVNKLVAGAKLYTTLARIVEDRKKTGRREEDAMQTMMDQGEDARKISAVIIGALFAGVINSGVNAAWILSFLAQNRTWYARTQEEVDAVITKYRGDRDEPPVDTLKRLTLEEWETEFPLIELGLRETIRLSAASVSMRKNVSGKDIPIGDTGEVIPKDMFAVYMGDHTHLDENTYKDAEKWDPERYFPDRAEDQKSPNAYLGWGTGLHQCLGMKFAKLEIYMTTSMFMAQFDFRLCDESGRPIETLPEINRNNLGSAKPERPVYFKCTPRVN</sequence>
<evidence type="ECO:0000256" key="7">
    <source>
        <dbReference type="PIRSR" id="PIRSR602403-1"/>
    </source>
</evidence>
<dbReference type="InterPro" id="IPR036396">
    <property type="entry name" value="Cyt_P450_sf"/>
</dbReference>
<dbReference type="InterPro" id="IPR001128">
    <property type="entry name" value="Cyt_P450"/>
</dbReference>
<feature type="transmembrane region" description="Helical" evidence="9">
    <location>
        <begin position="275"/>
        <end position="302"/>
    </location>
</feature>
<proteinExistence type="inferred from homology"/>
<dbReference type="PANTHER" id="PTHR24304:SF2">
    <property type="entry name" value="24-HYDROXYCHOLESTEROL 7-ALPHA-HYDROXYLASE"/>
    <property type="match status" value="1"/>
</dbReference>
<evidence type="ECO:0000256" key="6">
    <source>
        <dbReference type="ARBA" id="ARBA00023033"/>
    </source>
</evidence>
<dbReference type="GO" id="GO:0004497">
    <property type="term" value="F:monooxygenase activity"/>
    <property type="evidence" value="ECO:0007669"/>
    <property type="project" value="UniProtKB-KW"/>
</dbReference>
<evidence type="ECO:0000256" key="2">
    <source>
        <dbReference type="ARBA" id="ARBA00010617"/>
    </source>
</evidence>
<evidence type="ECO:0000313" key="11">
    <source>
        <dbReference type="Proteomes" id="UP000738349"/>
    </source>
</evidence>
<evidence type="ECO:0000256" key="8">
    <source>
        <dbReference type="RuleBase" id="RU000461"/>
    </source>
</evidence>
<keyword evidence="5 7" id="KW-0408">Iron</keyword>
<keyword evidence="8" id="KW-0560">Oxidoreductase</keyword>
<comment type="cofactor">
    <cofactor evidence="1 7">
        <name>heme</name>
        <dbReference type="ChEBI" id="CHEBI:30413"/>
    </cofactor>
</comment>
<dbReference type="GO" id="GO:0020037">
    <property type="term" value="F:heme binding"/>
    <property type="evidence" value="ECO:0007669"/>
    <property type="project" value="InterPro"/>
</dbReference>
<evidence type="ECO:0000256" key="1">
    <source>
        <dbReference type="ARBA" id="ARBA00001971"/>
    </source>
</evidence>
<keyword evidence="11" id="KW-1185">Reference proteome</keyword>
<organism evidence="10 11">
    <name type="scientific">Dactylonectria macrodidyma</name>
    <dbReference type="NCBI Taxonomy" id="307937"/>
    <lineage>
        <taxon>Eukaryota</taxon>
        <taxon>Fungi</taxon>
        <taxon>Dikarya</taxon>
        <taxon>Ascomycota</taxon>
        <taxon>Pezizomycotina</taxon>
        <taxon>Sordariomycetes</taxon>
        <taxon>Hypocreomycetidae</taxon>
        <taxon>Hypocreales</taxon>
        <taxon>Nectriaceae</taxon>
        <taxon>Dactylonectria</taxon>
    </lineage>
</organism>
<dbReference type="PRINTS" id="PR00465">
    <property type="entry name" value="EP450IV"/>
</dbReference>
<gene>
    <name evidence="10" type="ORF">EDB81DRAFT_433882</name>
</gene>
<dbReference type="GO" id="GO:0016705">
    <property type="term" value="F:oxidoreductase activity, acting on paired donors, with incorporation or reduction of molecular oxygen"/>
    <property type="evidence" value="ECO:0007669"/>
    <property type="project" value="InterPro"/>
</dbReference>
<dbReference type="Pfam" id="PF00067">
    <property type="entry name" value="p450"/>
    <property type="match status" value="1"/>
</dbReference>
<keyword evidence="9" id="KW-1133">Transmembrane helix</keyword>
<keyword evidence="3 7" id="KW-0349">Heme</keyword>
<evidence type="ECO:0000256" key="9">
    <source>
        <dbReference type="SAM" id="Phobius"/>
    </source>
</evidence>
<protein>
    <submittedName>
        <fullName evidence="10">Cytochrome P450</fullName>
    </submittedName>
</protein>
<keyword evidence="6 8" id="KW-0503">Monooxygenase</keyword>
<dbReference type="Proteomes" id="UP000738349">
    <property type="component" value="Unassembled WGS sequence"/>
</dbReference>
<evidence type="ECO:0000313" key="10">
    <source>
        <dbReference type="EMBL" id="KAH7152778.1"/>
    </source>
</evidence>